<keyword evidence="3 6" id="KW-0812">Transmembrane</keyword>
<dbReference type="Gene3D" id="1.20.81.30">
    <property type="entry name" value="Type II secretion system (T2SS), domain F"/>
    <property type="match status" value="1"/>
</dbReference>
<keyword evidence="2" id="KW-1003">Cell membrane</keyword>
<organism evidence="8 9">
    <name type="scientific">Paramagnetospirillum marisnigri</name>
    <dbReference type="NCBI Taxonomy" id="1285242"/>
    <lineage>
        <taxon>Bacteria</taxon>
        <taxon>Pseudomonadati</taxon>
        <taxon>Pseudomonadota</taxon>
        <taxon>Alphaproteobacteria</taxon>
        <taxon>Rhodospirillales</taxon>
        <taxon>Magnetospirillaceae</taxon>
        <taxon>Paramagnetospirillum</taxon>
    </lineage>
</organism>
<feature type="transmembrane region" description="Helical" evidence="6">
    <location>
        <begin position="101"/>
        <end position="120"/>
    </location>
</feature>
<feature type="transmembrane region" description="Helical" evidence="6">
    <location>
        <begin position="270"/>
        <end position="290"/>
    </location>
</feature>
<dbReference type="EMBL" id="LWQT01000054">
    <property type="protein sequence ID" value="OAN50426.1"/>
    <property type="molecule type" value="Genomic_DNA"/>
</dbReference>
<dbReference type="Proteomes" id="UP000078428">
    <property type="component" value="Unassembled WGS sequence"/>
</dbReference>
<dbReference type="PANTHER" id="PTHR35007:SF1">
    <property type="entry name" value="PILUS ASSEMBLY PROTEIN"/>
    <property type="match status" value="1"/>
</dbReference>
<accession>A0A178MNZ8</accession>
<comment type="caution">
    <text evidence="8">The sequence shown here is derived from an EMBL/GenBank/DDBJ whole genome shotgun (WGS) entry which is preliminary data.</text>
</comment>
<feature type="transmembrane region" description="Helical" evidence="6">
    <location>
        <begin position="302"/>
        <end position="321"/>
    </location>
</feature>
<evidence type="ECO:0000313" key="9">
    <source>
        <dbReference type="Proteomes" id="UP000078428"/>
    </source>
</evidence>
<dbReference type="RefSeq" id="WP_068492312.1">
    <property type="nucleotide sequence ID" value="NZ_LWQT01000054.1"/>
</dbReference>
<dbReference type="Pfam" id="PF00482">
    <property type="entry name" value="T2SSF"/>
    <property type="match status" value="1"/>
</dbReference>
<gene>
    <name evidence="8" type="ORF">A6A04_18270</name>
</gene>
<keyword evidence="4 6" id="KW-1133">Transmembrane helix</keyword>
<evidence type="ECO:0000256" key="3">
    <source>
        <dbReference type="ARBA" id="ARBA00022692"/>
    </source>
</evidence>
<dbReference type="InterPro" id="IPR042094">
    <property type="entry name" value="T2SS_GspF_sf"/>
</dbReference>
<evidence type="ECO:0000256" key="6">
    <source>
        <dbReference type="SAM" id="Phobius"/>
    </source>
</evidence>
<keyword evidence="9" id="KW-1185">Reference proteome</keyword>
<evidence type="ECO:0000256" key="2">
    <source>
        <dbReference type="ARBA" id="ARBA00022475"/>
    </source>
</evidence>
<protein>
    <submittedName>
        <fullName evidence="8">Pilus assembly protein TadB</fullName>
    </submittedName>
</protein>
<keyword evidence="5 6" id="KW-0472">Membrane</keyword>
<sequence>MLDALARLPLEIALVVATLLIALMVLGWSMVGLIHGPRARIKRRLAAMTGQVVSGRRAGRVPKRKSVQARLKQVEGSRSRKRGYRLREELMQAGIRIEVRHYLIATSGFAVLIFAVAKLAGLASLWALLAALALGLGLPKLVLGILAKRRVSRFTAQFADSIDVVVRGIRSGLPLGECINIIGREMEDPIGAEFRLITEGQKLGLGLQDVLARAVERTPTAELRYFANVIAIQQQTGGNLADTLSKLSEVLRARKRMRDKVQAFASEARASAYIIGSLPLVVVTALWGLAPNYIEILFTTEVGNVLLFAGGVTEVVGLLVMRRMINFDI</sequence>
<dbReference type="InterPro" id="IPR018076">
    <property type="entry name" value="T2SS_GspF_dom"/>
</dbReference>
<evidence type="ECO:0000313" key="8">
    <source>
        <dbReference type="EMBL" id="OAN50426.1"/>
    </source>
</evidence>
<feature type="domain" description="Type II secretion system protein GspF" evidence="7">
    <location>
        <begin position="163"/>
        <end position="286"/>
    </location>
</feature>
<evidence type="ECO:0000256" key="4">
    <source>
        <dbReference type="ARBA" id="ARBA00022989"/>
    </source>
</evidence>
<dbReference type="AlphaFoldDB" id="A0A178MNZ8"/>
<comment type="subcellular location">
    <subcellularLocation>
        <location evidence="1">Cell membrane</location>
        <topology evidence="1">Multi-pass membrane protein</topology>
    </subcellularLocation>
</comment>
<dbReference type="GO" id="GO:0005886">
    <property type="term" value="C:plasma membrane"/>
    <property type="evidence" value="ECO:0007669"/>
    <property type="project" value="UniProtKB-SubCell"/>
</dbReference>
<dbReference type="PANTHER" id="PTHR35007">
    <property type="entry name" value="INTEGRAL MEMBRANE PROTEIN-RELATED"/>
    <property type="match status" value="1"/>
</dbReference>
<feature type="transmembrane region" description="Helical" evidence="6">
    <location>
        <begin position="126"/>
        <end position="147"/>
    </location>
</feature>
<proteinExistence type="predicted"/>
<dbReference type="STRING" id="1285242.A6A04_18270"/>
<evidence type="ECO:0000256" key="1">
    <source>
        <dbReference type="ARBA" id="ARBA00004651"/>
    </source>
</evidence>
<evidence type="ECO:0000259" key="7">
    <source>
        <dbReference type="Pfam" id="PF00482"/>
    </source>
</evidence>
<dbReference type="OrthoDB" id="9803381at2"/>
<reference evidence="8 9" key="1">
    <citation type="submission" date="2016-04" db="EMBL/GenBank/DDBJ databases">
        <title>Draft genome sequence of freshwater magnetotactic bacteria Magnetospirillum marisnigri SP-1 and Magnetospirillum moscoviense BB-1.</title>
        <authorList>
            <person name="Koziaeva V."/>
            <person name="Dziuba M.V."/>
            <person name="Ivanov T.M."/>
            <person name="Kuznetsov B."/>
            <person name="Grouzdev D.S."/>
        </authorList>
    </citation>
    <scope>NUCLEOTIDE SEQUENCE [LARGE SCALE GENOMIC DNA]</scope>
    <source>
        <strain evidence="8 9">SP-1</strain>
    </source>
</reference>
<evidence type="ECO:0000256" key="5">
    <source>
        <dbReference type="ARBA" id="ARBA00023136"/>
    </source>
</evidence>
<feature type="transmembrane region" description="Helical" evidence="6">
    <location>
        <begin position="12"/>
        <end position="34"/>
    </location>
</feature>
<name>A0A178MNZ8_9PROT</name>